<feature type="region of interest" description="Disordered" evidence="1">
    <location>
        <begin position="66"/>
        <end position="85"/>
    </location>
</feature>
<reference evidence="4" key="1">
    <citation type="journal article" date="2019" name="Int. J. Syst. Evol. Microbiol.">
        <title>The Global Catalogue of Microorganisms (GCM) 10K type strain sequencing project: providing services to taxonomists for standard genome sequencing and annotation.</title>
        <authorList>
            <consortium name="The Broad Institute Genomics Platform"/>
            <consortium name="The Broad Institute Genome Sequencing Center for Infectious Disease"/>
            <person name="Wu L."/>
            <person name="Ma J."/>
        </authorList>
    </citation>
    <scope>NUCLEOTIDE SEQUENCE [LARGE SCALE GENOMIC DNA]</scope>
    <source>
        <strain evidence="4">JCM 18410</strain>
    </source>
</reference>
<dbReference type="Pfam" id="PF11239">
    <property type="entry name" value="DUF3040"/>
    <property type="match status" value="1"/>
</dbReference>
<evidence type="ECO:0000256" key="2">
    <source>
        <dbReference type="SAM" id="Phobius"/>
    </source>
</evidence>
<name>A0ABP9KFM0_9ACTN</name>
<evidence type="ECO:0008006" key="5">
    <source>
        <dbReference type="Google" id="ProtNLM"/>
    </source>
</evidence>
<protein>
    <recommendedName>
        <fullName evidence="5">DUF3040 domain-containing protein</fullName>
    </recommendedName>
</protein>
<gene>
    <name evidence="3" type="ORF">GCM10023336_26590</name>
</gene>
<organism evidence="3 4">
    <name type="scientific">Streptomyces similanensis</name>
    <dbReference type="NCBI Taxonomy" id="1274988"/>
    <lineage>
        <taxon>Bacteria</taxon>
        <taxon>Bacillati</taxon>
        <taxon>Actinomycetota</taxon>
        <taxon>Actinomycetes</taxon>
        <taxon>Kitasatosporales</taxon>
        <taxon>Streptomycetaceae</taxon>
        <taxon>Streptomyces</taxon>
    </lineage>
</organism>
<keyword evidence="2" id="KW-1133">Transmembrane helix</keyword>
<dbReference type="EMBL" id="BAABKC010000039">
    <property type="protein sequence ID" value="GAA5054941.1"/>
    <property type="molecule type" value="Genomic_DNA"/>
</dbReference>
<dbReference type="Proteomes" id="UP001500124">
    <property type="component" value="Unassembled WGS sequence"/>
</dbReference>
<evidence type="ECO:0000313" key="3">
    <source>
        <dbReference type="EMBL" id="GAA5054941.1"/>
    </source>
</evidence>
<keyword evidence="2" id="KW-0812">Transmembrane</keyword>
<dbReference type="RefSeq" id="WP_176151613.1">
    <property type="nucleotide sequence ID" value="NZ_BAABKC010000039.1"/>
</dbReference>
<dbReference type="InterPro" id="IPR021401">
    <property type="entry name" value="DUF3040"/>
</dbReference>
<proteinExistence type="predicted"/>
<accession>A0ABP9KFM0</accession>
<comment type="caution">
    <text evidence="3">The sequence shown here is derived from an EMBL/GenBank/DDBJ whole genome shotgun (WGS) entry which is preliminary data.</text>
</comment>
<evidence type="ECO:0000313" key="4">
    <source>
        <dbReference type="Proteomes" id="UP001500124"/>
    </source>
</evidence>
<sequence>MNYERELAQIEKQLVTQDPLLAEKLETFEQITAPRPQKTGPRRRVYLLAAIVFVLLALTSALASGAATEHPRSPQVVPEQPAGPG</sequence>
<keyword evidence="2" id="KW-0472">Membrane</keyword>
<evidence type="ECO:0000256" key="1">
    <source>
        <dbReference type="SAM" id="MobiDB-lite"/>
    </source>
</evidence>
<feature type="transmembrane region" description="Helical" evidence="2">
    <location>
        <begin position="45"/>
        <end position="67"/>
    </location>
</feature>
<keyword evidence="4" id="KW-1185">Reference proteome</keyword>